<dbReference type="PANTHER" id="PTHR42720">
    <property type="entry name" value="GLYCEROL-3-PHOSPHATE DEHYDROGENASE"/>
    <property type="match status" value="1"/>
</dbReference>
<dbReference type="Gene3D" id="3.30.9.10">
    <property type="entry name" value="D-Amino Acid Oxidase, subunit A, domain 2"/>
    <property type="match status" value="1"/>
</dbReference>
<organism evidence="3 4">
    <name type="scientific">Desulfosarcina widdelii</name>
    <dbReference type="NCBI Taxonomy" id="947919"/>
    <lineage>
        <taxon>Bacteria</taxon>
        <taxon>Pseudomonadati</taxon>
        <taxon>Thermodesulfobacteriota</taxon>
        <taxon>Desulfobacteria</taxon>
        <taxon>Desulfobacterales</taxon>
        <taxon>Desulfosarcinaceae</taxon>
        <taxon>Desulfosarcina</taxon>
    </lineage>
</organism>
<dbReference type="CDD" id="cd19946">
    <property type="entry name" value="GlpA-like_Fer2_BFD-like"/>
    <property type="match status" value="1"/>
</dbReference>
<dbReference type="Pfam" id="PF04324">
    <property type="entry name" value="Fer2_BFD"/>
    <property type="match status" value="1"/>
</dbReference>
<dbReference type="InterPro" id="IPR036188">
    <property type="entry name" value="FAD/NAD-bd_sf"/>
</dbReference>
<evidence type="ECO:0000259" key="1">
    <source>
        <dbReference type="Pfam" id="PF01266"/>
    </source>
</evidence>
<accession>A0A5K7ZPP0</accession>
<proteinExistence type="predicted"/>
<dbReference type="AlphaFoldDB" id="A0A5K7ZPP0"/>
<dbReference type="PANTHER" id="PTHR42720:SF1">
    <property type="entry name" value="GLYCEROL 3-PHOSPHATE OXIDASE"/>
    <property type="match status" value="1"/>
</dbReference>
<dbReference type="SUPFAM" id="SSF51905">
    <property type="entry name" value="FAD/NAD(P)-binding domain"/>
    <property type="match status" value="1"/>
</dbReference>
<keyword evidence="4" id="KW-1185">Reference proteome</keyword>
<reference evidence="3 4" key="1">
    <citation type="submission" date="2019-11" db="EMBL/GenBank/DDBJ databases">
        <title>Comparative genomics of hydrocarbon-degrading Desulfosarcina strains.</title>
        <authorList>
            <person name="Watanabe M."/>
            <person name="Kojima H."/>
            <person name="Fukui M."/>
        </authorList>
    </citation>
    <scope>NUCLEOTIDE SEQUENCE [LARGE SCALE GENOMIC DNA]</scope>
    <source>
        <strain evidence="3 4">PP31</strain>
    </source>
</reference>
<dbReference type="Proteomes" id="UP000427769">
    <property type="component" value="Chromosome"/>
</dbReference>
<dbReference type="InterPro" id="IPR052745">
    <property type="entry name" value="G3P_Oxidase/Oxidoreductase"/>
</dbReference>
<dbReference type="RefSeq" id="WP_269433798.1">
    <property type="nucleotide sequence ID" value="NZ_AP021875.1"/>
</dbReference>
<dbReference type="Gene3D" id="3.50.50.60">
    <property type="entry name" value="FAD/NAD(P)-binding domain"/>
    <property type="match status" value="1"/>
</dbReference>
<dbReference type="InterPro" id="IPR007419">
    <property type="entry name" value="BFD-like_2Fe2S-bd_dom"/>
</dbReference>
<dbReference type="Gene3D" id="1.10.10.1100">
    <property type="entry name" value="BFD-like [2Fe-2S]-binding domain"/>
    <property type="match status" value="1"/>
</dbReference>
<name>A0A5K7ZPP0_9BACT</name>
<dbReference type="InterPro" id="IPR006076">
    <property type="entry name" value="FAD-dep_OxRdtase"/>
</dbReference>
<feature type="domain" description="BFD-like [2Fe-2S]-binding" evidence="2">
    <location>
        <begin position="447"/>
        <end position="499"/>
    </location>
</feature>
<gene>
    <name evidence="3" type="primary">glpA_2</name>
    <name evidence="3" type="ORF">DSCW_59940</name>
</gene>
<dbReference type="EMBL" id="AP021875">
    <property type="protein sequence ID" value="BBO78577.1"/>
    <property type="molecule type" value="Genomic_DNA"/>
</dbReference>
<evidence type="ECO:0000313" key="3">
    <source>
        <dbReference type="EMBL" id="BBO78577.1"/>
    </source>
</evidence>
<evidence type="ECO:0000259" key="2">
    <source>
        <dbReference type="Pfam" id="PF04324"/>
    </source>
</evidence>
<dbReference type="InterPro" id="IPR041854">
    <property type="entry name" value="BFD-like_2Fe2S-bd_dom_sf"/>
</dbReference>
<protein>
    <submittedName>
        <fullName evidence="3">FAD/NAD(P)-binding oxidoreductase</fullName>
    </submittedName>
</protein>
<sequence>METKGLKEDKKRSMRMLEHKARNSKESVLETDVVIVGAGIIGMSLARELARYHVNVTVIEKEADVAMGISKTAGSLVYMGLFQALSLVIKDLGQGMDLEEETKTERMKLLWEGFQEFDTIAHDLDISHKHVGVLLIARNEAELKKLRKLEQLAQYVPGGTVRKVERSELFELEPNLTPDAIEGLHDSTGTISMFGPEYVIAIYENACENGARVLFNTECLNIEKDNEYHLVQTSSAKIRTRYIVNCAGKYVDNIADMANARTGWNLLFYRSQALLLDKKLAGTINHIVGIPPDAGKIDFIYPMGEGNLHVYGGYYDPIKDREYTDTTEENFDDAINRMKQLIPCLSERDIITSYVGVRTFNDKEFEENLIEHSPHDPTFINVLVRMPGFTPSPRIAVKVAGMLANAGLELKEKEKIITTRQAIPRFRFLSDSEKENLIAKDKRYGRVVCKCETVTEGEIVEAIRRGATTLQGVMFRTRSGMGRCQRNWCGPKILEILARESGKPKECVTFKGEGCSLLTGLV</sequence>
<evidence type="ECO:0000313" key="4">
    <source>
        <dbReference type="Proteomes" id="UP000427769"/>
    </source>
</evidence>
<dbReference type="Pfam" id="PF01266">
    <property type="entry name" value="DAO"/>
    <property type="match status" value="1"/>
</dbReference>
<dbReference type="KEGG" id="dwd:DSCW_59940"/>
<feature type="domain" description="FAD dependent oxidoreductase" evidence="1">
    <location>
        <begin position="32"/>
        <end position="400"/>
    </location>
</feature>